<keyword evidence="4" id="KW-1185">Reference proteome</keyword>
<comment type="caution">
    <text evidence="3">The sequence shown here is derived from an EMBL/GenBank/DDBJ whole genome shotgun (WGS) entry which is preliminary data.</text>
</comment>
<feature type="compositionally biased region" description="Low complexity" evidence="2">
    <location>
        <begin position="555"/>
        <end position="565"/>
    </location>
</feature>
<feature type="region of interest" description="Disordered" evidence="2">
    <location>
        <begin position="90"/>
        <end position="121"/>
    </location>
</feature>
<feature type="compositionally biased region" description="Low complexity" evidence="2">
    <location>
        <begin position="101"/>
        <end position="119"/>
    </location>
</feature>
<dbReference type="AlphaFoldDB" id="A0A9P4IUA9"/>
<evidence type="ECO:0000313" key="4">
    <source>
        <dbReference type="Proteomes" id="UP000799439"/>
    </source>
</evidence>
<feature type="compositionally biased region" description="Polar residues" evidence="2">
    <location>
        <begin position="1"/>
        <end position="18"/>
    </location>
</feature>
<feature type="region of interest" description="Disordered" evidence="2">
    <location>
        <begin position="1"/>
        <end position="44"/>
    </location>
</feature>
<protein>
    <submittedName>
        <fullName evidence="3">Uncharacterized protein</fullName>
    </submittedName>
</protein>
<evidence type="ECO:0000313" key="3">
    <source>
        <dbReference type="EMBL" id="KAF2150112.1"/>
    </source>
</evidence>
<sequence>MLQGSTTDWTPKFTSSPRPTDAQPRDMSVSSEDAPLPPPPNPDIQDLSDFAHFVLGLSDEASELATFDARLVAHAHNLGIPVPPFVSTPTPHSLAQVGRTSSSDSQFSVSSSRFSPEPSTGWDRTSIGLSAFQPSNRLSSFTSTSSRSRDSILSQPLPITNPVTTISFPRTPLLPPSENKIGAYLPDNPFKPASPHRHLIRGLSRLRLRRQNSDKHQGCSHCSSSSKHSEIVLPCGHGHCDTSIRELVGVTDTEGPTSWPSCCGRPLSDRIVHSVREAEGQSILGSPSSNLSRSSLTSQVSSGAAAAKLEQDENRAQNHVVLAQSNLLKALTVPEYRNLRSSHCEQRDRFLRWNSKHRAELIATAVRRKREALEKHGQLNDAMVQKHTTTIADVEDKHIAAEAEIRSAHEVERRNNNTALRHMEAYCRGQSSNGEPHNRVISEQDRRELANTRRMRDNMHIRQQSAINVLRGEQSLRLQARLGRQENELQQLQHQYEREVEITQRELDFALENWGAQSQYYKATLERWWWIETRICLKEHGDAIDLPADALLTPLPWIKPPSSSEESPEGPEGRVDSVVPD</sequence>
<feature type="coiled-coil region" evidence="1">
    <location>
        <begin position="475"/>
        <end position="513"/>
    </location>
</feature>
<accession>A0A9P4IUA9</accession>
<evidence type="ECO:0000256" key="2">
    <source>
        <dbReference type="SAM" id="MobiDB-lite"/>
    </source>
</evidence>
<name>A0A9P4IUA9_9PEZI</name>
<feature type="region of interest" description="Disordered" evidence="2">
    <location>
        <begin position="555"/>
        <end position="581"/>
    </location>
</feature>
<dbReference type="OrthoDB" id="9977870at2759"/>
<dbReference type="EMBL" id="ML996090">
    <property type="protein sequence ID" value="KAF2150112.1"/>
    <property type="molecule type" value="Genomic_DNA"/>
</dbReference>
<proteinExistence type="predicted"/>
<reference evidence="3" key="1">
    <citation type="journal article" date="2020" name="Stud. Mycol.">
        <title>101 Dothideomycetes genomes: a test case for predicting lifestyles and emergence of pathogens.</title>
        <authorList>
            <person name="Haridas S."/>
            <person name="Albert R."/>
            <person name="Binder M."/>
            <person name="Bloem J."/>
            <person name="Labutti K."/>
            <person name="Salamov A."/>
            <person name="Andreopoulos B."/>
            <person name="Baker S."/>
            <person name="Barry K."/>
            <person name="Bills G."/>
            <person name="Bluhm B."/>
            <person name="Cannon C."/>
            <person name="Castanera R."/>
            <person name="Culley D."/>
            <person name="Daum C."/>
            <person name="Ezra D."/>
            <person name="Gonzalez J."/>
            <person name="Henrissat B."/>
            <person name="Kuo A."/>
            <person name="Liang C."/>
            <person name="Lipzen A."/>
            <person name="Lutzoni F."/>
            <person name="Magnuson J."/>
            <person name="Mondo S."/>
            <person name="Nolan M."/>
            <person name="Ohm R."/>
            <person name="Pangilinan J."/>
            <person name="Park H.-J."/>
            <person name="Ramirez L."/>
            <person name="Alfaro M."/>
            <person name="Sun H."/>
            <person name="Tritt A."/>
            <person name="Yoshinaga Y."/>
            <person name="Zwiers L.-H."/>
            <person name="Turgeon B."/>
            <person name="Goodwin S."/>
            <person name="Spatafora J."/>
            <person name="Crous P."/>
            <person name="Grigoriev I."/>
        </authorList>
    </citation>
    <scope>NUCLEOTIDE SEQUENCE</scope>
    <source>
        <strain evidence="3">CBS 260.36</strain>
    </source>
</reference>
<organism evidence="3 4">
    <name type="scientific">Myriangium duriaei CBS 260.36</name>
    <dbReference type="NCBI Taxonomy" id="1168546"/>
    <lineage>
        <taxon>Eukaryota</taxon>
        <taxon>Fungi</taxon>
        <taxon>Dikarya</taxon>
        <taxon>Ascomycota</taxon>
        <taxon>Pezizomycotina</taxon>
        <taxon>Dothideomycetes</taxon>
        <taxon>Dothideomycetidae</taxon>
        <taxon>Myriangiales</taxon>
        <taxon>Myriangiaceae</taxon>
        <taxon>Myriangium</taxon>
    </lineage>
</organism>
<evidence type="ECO:0000256" key="1">
    <source>
        <dbReference type="SAM" id="Coils"/>
    </source>
</evidence>
<keyword evidence="1" id="KW-0175">Coiled coil</keyword>
<gene>
    <name evidence="3" type="ORF">K461DRAFT_40176</name>
</gene>
<dbReference type="Proteomes" id="UP000799439">
    <property type="component" value="Unassembled WGS sequence"/>
</dbReference>